<gene>
    <name evidence="1" type="ORF">DWQ54_25830</name>
</gene>
<proteinExistence type="predicted"/>
<organism evidence="1 2">
    <name type="scientific">Microcystis flos-aquae TF09</name>
    <dbReference type="NCBI Taxonomy" id="2060473"/>
    <lineage>
        <taxon>Bacteria</taxon>
        <taxon>Bacillati</taxon>
        <taxon>Cyanobacteriota</taxon>
        <taxon>Cyanophyceae</taxon>
        <taxon>Oscillatoriophycideae</taxon>
        <taxon>Chroococcales</taxon>
        <taxon>Microcystaceae</taxon>
        <taxon>Microcystis</taxon>
    </lineage>
</organism>
<accession>A0A3E0KTI9</accession>
<evidence type="ECO:0000313" key="2">
    <source>
        <dbReference type="Proteomes" id="UP000256873"/>
    </source>
</evidence>
<sequence length="76" mass="8901">MLYSFINSLSEVSRSAYSLLIYSLIQQRPLNYTLIAFLIHKRCIPDPEKLNQQSFKCAAQMRELLYLNLCSKLTQQ</sequence>
<name>A0A3E0KTI9_9CHRO</name>
<dbReference type="AlphaFoldDB" id="A0A3E0KTI9"/>
<dbReference type="Proteomes" id="UP000256873">
    <property type="component" value="Unassembled WGS sequence"/>
</dbReference>
<reference evidence="1 2" key="1">
    <citation type="submission" date="2017-10" db="EMBL/GenBank/DDBJ databases">
        <title>A large-scale comparative metagenomic study reveals the eutrophication-driven functional interactions in six Microcystis-epibionts communities.</title>
        <authorList>
            <person name="Li Q."/>
            <person name="Lin F."/>
        </authorList>
    </citation>
    <scope>NUCLEOTIDE SEQUENCE [LARGE SCALE GENOMIC DNA]</scope>
    <source>
        <strain evidence="1">TF09</strain>
    </source>
</reference>
<dbReference type="EMBL" id="QQWC01000011">
    <property type="protein sequence ID" value="REJ38618.1"/>
    <property type="molecule type" value="Genomic_DNA"/>
</dbReference>
<comment type="caution">
    <text evidence="1">The sequence shown here is derived from an EMBL/GenBank/DDBJ whole genome shotgun (WGS) entry which is preliminary data.</text>
</comment>
<protein>
    <submittedName>
        <fullName evidence="1">Uncharacterized protein</fullName>
    </submittedName>
</protein>
<evidence type="ECO:0000313" key="1">
    <source>
        <dbReference type="EMBL" id="REJ38618.1"/>
    </source>
</evidence>